<keyword evidence="2" id="KW-1185">Reference proteome</keyword>
<name>A0A1V9FEG1_9BACT</name>
<proteinExistence type="predicted"/>
<dbReference type="Proteomes" id="UP000192276">
    <property type="component" value="Unassembled WGS sequence"/>
</dbReference>
<dbReference type="STRING" id="550983.A4R26_25185"/>
<dbReference type="AlphaFoldDB" id="A0A1V9FEG1"/>
<protein>
    <submittedName>
        <fullName evidence="1">Uncharacterized protein</fullName>
    </submittedName>
</protein>
<evidence type="ECO:0000313" key="2">
    <source>
        <dbReference type="Proteomes" id="UP000192276"/>
    </source>
</evidence>
<dbReference type="RefSeq" id="WP_081168016.1">
    <property type="nucleotide sequence ID" value="NZ_LWBP01000196.1"/>
</dbReference>
<evidence type="ECO:0000313" key="1">
    <source>
        <dbReference type="EMBL" id="OQP56749.1"/>
    </source>
</evidence>
<sequence>MDTFNVCKLQRWINKNRVDHLILNDKMAKSDQEAEKHFLLYSFTAALVKYQSLLNEENKGR</sequence>
<comment type="caution">
    <text evidence="1">The sequence shown here is derived from an EMBL/GenBank/DDBJ whole genome shotgun (WGS) entry which is preliminary data.</text>
</comment>
<organism evidence="1 2">
    <name type="scientific">Niastella populi</name>
    <dbReference type="NCBI Taxonomy" id="550983"/>
    <lineage>
        <taxon>Bacteria</taxon>
        <taxon>Pseudomonadati</taxon>
        <taxon>Bacteroidota</taxon>
        <taxon>Chitinophagia</taxon>
        <taxon>Chitinophagales</taxon>
        <taxon>Chitinophagaceae</taxon>
        <taxon>Niastella</taxon>
    </lineage>
</organism>
<dbReference type="EMBL" id="LWBP01000196">
    <property type="protein sequence ID" value="OQP56749.1"/>
    <property type="molecule type" value="Genomic_DNA"/>
</dbReference>
<accession>A0A1V9FEG1</accession>
<reference evidence="2" key="1">
    <citation type="submission" date="2016-04" db="EMBL/GenBank/DDBJ databases">
        <authorList>
            <person name="Chen L."/>
            <person name="Zhuang W."/>
            <person name="Wang G."/>
        </authorList>
    </citation>
    <scope>NUCLEOTIDE SEQUENCE [LARGE SCALE GENOMIC DNA]</scope>
    <source>
        <strain evidence="2">208</strain>
    </source>
</reference>
<gene>
    <name evidence="1" type="ORF">A4R26_25185</name>
</gene>